<dbReference type="PANTHER" id="PTHR15288:SF0">
    <property type="entry name" value="UDENN DOMAIN-CONTAINING PROTEIN"/>
    <property type="match status" value="1"/>
</dbReference>
<dbReference type="InterPro" id="IPR001194">
    <property type="entry name" value="cDENN_dom"/>
</dbReference>
<feature type="region of interest" description="Disordered" evidence="1">
    <location>
        <begin position="355"/>
        <end position="377"/>
    </location>
</feature>
<feature type="compositionally biased region" description="Acidic residues" evidence="1">
    <location>
        <begin position="259"/>
        <end position="281"/>
    </location>
</feature>
<organism evidence="3">
    <name type="scientific">Aureoumbra lagunensis</name>
    <dbReference type="NCBI Taxonomy" id="44058"/>
    <lineage>
        <taxon>Eukaryota</taxon>
        <taxon>Sar</taxon>
        <taxon>Stramenopiles</taxon>
        <taxon>Ochrophyta</taxon>
        <taxon>Pelagophyceae</taxon>
        <taxon>Pelagomonadales</taxon>
        <taxon>Aureoumbra</taxon>
    </lineage>
</organism>
<feature type="compositionally biased region" description="Polar residues" evidence="1">
    <location>
        <begin position="302"/>
        <end position="320"/>
    </location>
</feature>
<feature type="compositionally biased region" description="Basic residues" evidence="1">
    <location>
        <begin position="1162"/>
        <end position="1177"/>
    </location>
</feature>
<reference evidence="3" key="1">
    <citation type="submission" date="2021-01" db="EMBL/GenBank/DDBJ databases">
        <authorList>
            <person name="Corre E."/>
            <person name="Pelletier E."/>
            <person name="Niang G."/>
            <person name="Scheremetjew M."/>
            <person name="Finn R."/>
            <person name="Kale V."/>
            <person name="Holt S."/>
            <person name="Cochrane G."/>
            <person name="Meng A."/>
            <person name="Brown T."/>
            <person name="Cohen L."/>
        </authorList>
    </citation>
    <scope>NUCLEOTIDE SEQUENCE</scope>
    <source>
        <strain evidence="3">CCMP1510</strain>
    </source>
</reference>
<feature type="domain" description="PDZ" evidence="2">
    <location>
        <begin position="12"/>
        <end position="90"/>
    </location>
</feature>
<dbReference type="InterPro" id="IPR036034">
    <property type="entry name" value="PDZ_sf"/>
</dbReference>
<feature type="region of interest" description="Disordered" evidence="1">
    <location>
        <begin position="298"/>
        <end position="331"/>
    </location>
</feature>
<name>A0A7S3NPM9_9STRA</name>
<feature type="region of interest" description="Disordered" evidence="1">
    <location>
        <begin position="1162"/>
        <end position="1197"/>
    </location>
</feature>
<dbReference type="AlphaFoldDB" id="A0A7S3NPM9"/>
<sequence length="1197" mass="130048">MKEEFELSFAGGPLGITISPTDDAVSIREIKEKCPYRNRLRIGDIMTAINGRRLLDAIETERMDPQAFETLVKLLQTTARPVLIRFERKETDWQYRSLENFECVQGGDSIWELIFEAGPLGITITPHDQKFVMIRHVKPGCPHKSRLCIGDIMTAINDIPLLEIIGYEQMNARAFEYLVKLLQAAPRPIRIQFERISSTSFYDDRPSSGSAAAIAAEESWKAFVSASARREFKRLTTKRAASMRLADSDDAISEGGSLSEEDEDDKEEDDDESEDTEDFDTDPASRAEWANFFATVDKNEKSNMQQQITPDSPTETSPSKELTDQAKSQVEREWTALRQGVVASAVRAAEAREQGIDGGGGLNGNNNNNRPPPSITGAVKLPGLAGPGAFVDDERIEKAFRDWDSSRDNRLEFSYERPMPGLVAKMADAKAQSNNATKNNNDSFIEDSVKVDDVDEEEKYNAALLAPEPDEFADDESYPVFEHVLLLGVQPHGAASTARRAAEQRLAHKKGNVSTVIDSVLAASDTRKNMIKSSSSKNLANSNGKAQAEVLHEYPSRCVSAELASTVCCFCAAEGVEIAAECRSRRETESAGLRETQSENNYRTIVHVFGGAGTEPLYAVVVAGLSRRDAYLPNQQANNASSLPALVVRSELRIVVLTRRASLLGLHLQAGVLIASDVGAALSAASRAGADADACCAAAAAAVSRFACAYARVKIGPPGVRAKWTPPPPVDERAFDNGRNLMSEHQNQSRQRQDVIFVRARGDVDAGQSVWDGTGAAILEWALPTLLKRLRLGIVLKALAALLAEVTVVVECQDEAELSACVLALLTLAKPLHPAGPLIVVLPSRFDDYLDSPVPVLVGVQRAPIERLRARDKEHSCGAPALLVRCDHDTVHVFGGATAELVTLPAERRVHRALAIHATTIKAALGGSTKRASGSNNIGKNSNALIMVPAHHRGSGGIIFPSAGSWLLAASSDAFLTTHEKGNFQRAAVKMAMNGRPRRSRSVGANERYYRALAQYQSGSRRQARGGFVSSSPNDVSIDRILAESVAVRDALREVARTVARHVAVLAAAALELVDKRDNLAAEENTLNEALGLKPDLPPFTAAFLGSQLFANFRNSLDRAGAPAWKRRLAAALRPGSSDADNYYSAVSKALRHATVHRPVIRSGTRRKSTRAPRRWWRTNTPPHHTTAVTSRASSGG</sequence>
<dbReference type="SMART" id="SM00799">
    <property type="entry name" value="DENN"/>
    <property type="match status" value="1"/>
</dbReference>
<feature type="region of interest" description="Disordered" evidence="1">
    <location>
        <begin position="246"/>
        <end position="286"/>
    </location>
</feature>
<feature type="compositionally biased region" description="Polar residues" evidence="1">
    <location>
        <begin position="1178"/>
        <end position="1197"/>
    </location>
</feature>
<dbReference type="PANTHER" id="PTHR15288">
    <property type="entry name" value="DENN DOMAIN-CONTAINING PROTEIN 2"/>
    <property type="match status" value="1"/>
</dbReference>
<dbReference type="InterPro" id="IPR051942">
    <property type="entry name" value="DENN_domain_containing_2"/>
</dbReference>
<protein>
    <recommendedName>
        <fullName evidence="2">PDZ domain-containing protein</fullName>
    </recommendedName>
</protein>
<evidence type="ECO:0000259" key="2">
    <source>
        <dbReference type="PROSITE" id="PS50106"/>
    </source>
</evidence>
<dbReference type="SUPFAM" id="SSF50156">
    <property type="entry name" value="PDZ domain-like"/>
    <property type="match status" value="1"/>
</dbReference>
<evidence type="ECO:0000313" key="3">
    <source>
        <dbReference type="EMBL" id="CAE0373889.1"/>
    </source>
</evidence>
<dbReference type="Gene3D" id="3.40.50.11500">
    <property type="match status" value="1"/>
</dbReference>
<dbReference type="Pfam" id="PF02141">
    <property type="entry name" value="DENN"/>
    <property type="match status" value="1"/>
</dbReference>
<proteinExistence type="predicted"/>
<accession>A0A7S3NPM9</accession>
<dbReference type="SMART" id="SM00228">
    <property type="entry name" value="PDZ"/>
    <property type="match status" value="2"/>
</dbReference>
<dbReference type="PROSITE" id="PS50106">
    <property type="entry name" value="PDZ"/>
    <property type="match status" value="2"/>
</dbReference>
<dbReference type="CDD" id="cd00136">
    <property type="entry name" value="PDZ_canonical"/>
    <property type="match status" value="1"/>
</dbReference>
<dbReference type="InterPro" id="IPR043153">
    <property type="entry name" value="DENN_C"/>
</dbReference>
<dbReference type="InterPro" id="IPR001478">
    <property type="entry name" value="PDZ"/>
</dbReference>
<gene>
    <name evidence="3" type="ORF">ALAG00032_LOCUS14691</name>
</gene>
<feature type="domain" description="PDZ" evidence="2">
    <location>
        <begin position="116"/>
        <end position="197"/>
    </location>
</feature>
<dbReference type="EMBL" id="HBIJ01022482">
    <property type="protein sequence ID" value="CAE0373889.1"/>
    <property type="molecule type" value="Transcribed_RNA"/>
</dbReference>
<feature type="compositionally biased region" description="Basic and acidic residues" evidence="1">
    <location>
        <begin position="321"/>
        <end position="331"/>
    </location>
</feature>
<evidence type="ECO:0000256" key="1">
    <source>
        <dbReference type="SAM" id="MobiDB-lite"/>
    </source>
</evidence>